<protein>
    <submittedName>
        <fullName evidence="3">5-methylcytosine-specific restriction protein A</fullName>
    </submittedName>
</protein>
<evidence type="ECO:0000259" key="1">
    <source>
        <dbReference type="Pfam" id="PF01844"/>
    </source>
</evidence>
<dbReference type="OrthoDB" id="9781481at2"/>
<proteinExistence type="predicted"/>
<feature type="domain" description="Type IV methyl-directed restriction enzyme EcoKMcrB subunit DNA-binding" evidence="2">
    <location>
        <begin position="1"/>
        <end position="95"/>
    </location>
</feature>
<evidence type="ECO:0000313" key="4">
    <source>
        <dbReference type="Proteomes" id="UP000295632"/>
    </source>
</evidence>
<dbReference type="InterPro" id="IPR002711">
    <property type="entry name" value="HNH"/>
</dbReference>
<sequence length="291" mass="33471">MYLSLHQGWNYFKEKYGTKIARQKVRVTAWNVRSRLLNIPDDISLEQIDLKWESPRAKGYELCHITGAYYSFSDMPSAERLKSDLTQMVEVYNDVRILLGRHSPTSFNDSLLAQSDAIFPEDEQDEEASYQDTIYEKLDEGSTVPADKKKKAPPATLISSGKTVYGRDATIAGKALRQANFACEVDPHHHTFISKSKQRPYVEAHHLVLLSRQGEYDFALDQPANIVALCPNCHRLLHHGTPQERNVLLQRLFDQRQQRLHVIGIDITYDKLTKMYDSQRSDDLNFTELDL</sequence>
<dbReference type="GO" id="GO:0003676">
    <property type="term" value="F:nucleic acid binding"/>
    <property type="evidence" value="ECO:0007669"/>
    <property type="project" value="InterPro"/>
</dbReference>
<dbReference type="Pfam" id="PF01844">
    <property type="entry name" value="HNH"/>
    <property type="match status" value="1"/>
</dbReference>
<dbReference type="AlphaFoldDB" id="A0A4R6TTJ8"/>
<dbReference type="CDD" id="cd00085">
    <property type="entry name" value="HNHc"/>
    <property type="match status" value="1"/>
</dbReference>
<dbReference type="InterPro" id="IPR003615">
    <property type="entry name" value="HNH_nuc"/>
</dbReference>
<dbReference type="Proteomes" id="UP000295632">
    <property type="component" value="Unassembled WGS sequence"/>
</dbReference>
<dbReference type="GO" id="GO:0004519">
    <property type="term" value="F:endonuclease activity"/>
    <property type="evidence" value="ECO:0007669"/>
    <property type="project" value="InterPro"/>
</dbReference>
<name>A0A4R6TTJ8_9BACI</name>
<organism evidence="3 4">
    <name type="scientific">Aureibacillus halotolerans</name>
    <dbReference type="NCBI Taxonomy" id="1508390"/>
    <lineage>
        <taxon>Bacteria</taxon>
        <taxon>Bacillati</taxon>
        <taxon>Bacillota</taxon>
        <taxon>Bacilli</taxon>
        <taxon>Bacillales</taxon>
        <taxon>Bacillaceae</taxon>
        <taxon>Aureibacillus</taxon>
    </lineage>
</organism>
<evidence type="ECO:0000313" key="3">
    <source>
        <dbReference type="EMBL" id="TDQ33797.1"/>
    </source>
</evidence>
<dbReference type="Pfam" id="PF12102">
    <property type="entry name" value="MrcB_N"/>
    <property type="match status" value="1"/>
</dbReference>
<gene>
    <name evidence="3" type="ORF">EV213_12829</name>
</gene>
<keyword evidence="4" id="KW-1185">Reference proteome</keyword>
<comment type="caution">
    <text evidence="3">The sequence shown here is derived from an EMBL/GenBank/DDBJ whole genome shotgun (WGS) entry which is preliminary data.</text>
</comment>
<dbReference type="GO" id="GO:0008270">
    <property type="term" value="F:zinc ion binding"/>
    <property type="evidence" value="ECO:0007669"/>
    <property type="project" value="InterPro"/>
</dbReference>
<dbReference type="EMBL" id="SNYJ01000028">
    <property type="protein sequence ID" value="TDQ33797.1"/>
    <property type="molecule type" value="Genomic_DNA"/>
</dbReference>
<feature type="domain" description="HNH" evidence="1">
    <location>
        <begin position="198"/>
        <end position="239"/>
    </location>
</feature>
<accession>A0A4R6TTJ8</accession>
<reference evidence="3 4" key="1">
    <citation type="submission" date="2019-03" db="EMBL/GenBank/DDBJ databases">
        <title>Genomic Encyclopedia of Type Strains, Phase IV (KMG-IV): sequencing the most valuable type-strain genomes for metagenomic binning, comparative biology and taxonomic classification.</title>
        <authorList>
            <person name="Goeker M."/>
        </authorList>
    </citation>
    <scope>NUCLEOTIDE SEQUENCE [LARGE SCALE GENOMIC DNA]</scope>
    <source>
        <strain evidence="3 4">DSM 28697</strain>
    </source>
</reference>
<dbReference type="InterPro" id="IPR021961">
    <property type="entry name" value="McrB_DNA-bd"/>
</dbReference>
<dbReference type="Gene3D" id="3.30.920.90">
    <property type="match status" value="1"/>
</dbReference>
<evidence type="ECO:0000259" key="2">
    <source>
        <dbReference type="Pfam" id="PF12102"/>
    </source>
</evidence>
<dbReference type="Gene3D" id="1.10.30.50">
    <property type="match status" value="1"/>
</dbReference>